<keyword evidence="1" id="KW-0472">Membrane</keyword>
<gene>
    <name evidence="2" type="ORF">P6N53_00935</name>
</gene>
<reference evidence="2" key="2">
    <citation type="submission" date="2023-03" db="EMBL/GenBank/DDBJ databases">
        <authorList>
            <person name="Zhang Z."/>
        </authorList>
    </citation>
    <scope>NUCLEOTIDE SEQUENCE</scope>
    <source>
        <strain evidence="2">DSA</strain>
    </source>
</reference>
<evidence type="ECO:0000313" key="3">
    <source>
        <dbReference type="Proteomes" id="UP001172911"/>
    </source>
</evidence>
<name>A0AAW7Z8U3_9FIRM</name>
<evidence type="ECO:0000256" key="1">
    <source>
        <dbReference type="SAM" id="Phobius"/>
    </source>
</evidence>
<feature type="transmembrane region" description="Helical" evidence="1">
    <location>
        <begin position="15"/>
        <end position="35"/>
    </location>
</feature>
<organism evidence="2 3">
    <name type="scientific">Desulforamulus aquiferis</name>
    <dbReference type="NCBI Taxonomy" id="1397668"/>
    <lineage>
        <taxon>Bacteria</taxon>
        <taxon>Bacillati</taxon>
        <taxon>Bacillota</taxon>
        <taxon>Clostridia</taxon>
        <taxon>Eubacteriales</taxon>
        <taxon>Peptococcaceae</taxon>
        <taxon>Desulforamulus</taxon>
    </lineage>
</organism>
<reference evidence="2" key="1">
    <citation type="journal article" date="2023" name="J. Hazard. Mater.">
        <title>Anaerobic biodegradation of pyrene and benzo[a]pyrene by a new sulfate-reducing Desulforamulus aquiferis strain DSA.</title>
        <authorList>
            <person name="Zhang Z."/>
            <person name="Sun J."/>
            <person name="Gong X."/>
            <person name="Wang C."/>
            <person name="Wang H."/>
        </authorList>
    </citation>
    <scope>NUCLEOTIDE SEQUENCE</scope>
    <source>
        <strain evidence="2">DSA</strain>
    </source>
</reference>
<dbReference type="EMBL" id="JARPTC010000001">
    <property type="protein sequence ID" value="MDO7785797.1"/>
    <property type="molecule type" value="Genomic_DNA"/>
</dbReference>
<dbReference type="Proteomes" id="UP001172911">
    <property type="component" value="Unassembled WGS sequence"/>
</dbReference>
<sequence length="164" mass="17618">MRYMTKAWKDEKGGFILIFSTILMAFFLGMCAVVIDGGTSLLKKHIVVNAGDAAALAGTSAVEGKLVFDEFNNPIGQRPVLNPIIADSYAMGTLDVNMEVMKFNQRGISVDEVIGVSLDSDGDGNLDSYSIRIKGTVDAPLFGPILGLTDRVPFDKTIVAKVNE</sequence>
<keyword evidence="3" id="KW-1185">Reference proteome</keyword>
<dbReference type="RefSeq" id="WP_304540416.1">
    <property type="nucleotide sequence ID" value="NZ_JARPTC010000001.1"/>
</dbReference>
<proteinExistence type="predicted"/>
<dbReference type="AlphaFoldDB" id="A0AAW7Z8U3"/>
<accession>A0AAW7Z8U3</accession>
<keyword evidence="1" id="KW-0812">Transmembrane</keyword>
<comment type="caution">
    <text evidence="2">The sequence shown here is derived from an EMBL/GenBank/DDBJ whole genome shotgun (WGS) entry which is preliminary data.</text>
</comment>
<evidence type="ECO:0000313" key="2">
    <source>
        <dbReference type="EMBL" id="MDO7785797.1"/>
    </source>
</evidence>
<keyword evidence="1" id="KW-1133">Transmembrane helix</keyword>
<protein>
    <submittedName>
        <fullName evidence="2">Pilus assembly protein TadG-related protein</fullName>
    </submittedName>
</protein>